<dbReference type="EMBL" id="BAAALS010000020">
    <property type="protein sequence ID" value="GAA1764756.1"/>
    <property type="molecule type" value="Genomic_DNA"/>
</dbReference>
<dbReference type="InterPro" id="IPR051417">
    <property type="entry name" value="SDr/BOS_complex"/>
</dbReference>
<sequence length="738" mass="78570">MPYLSLSVYSVATGSPIRYGSTDADGRFRIPTIPVGTYKLRIGLPGGLMFQFWPGQPDFASGGTFTITAIGEEKVLNDRAVAHGGIAGHITTASGAVAPGAHVVLYDADNGWLTNVYADQNGAYSFGYLPAATYKLSVASSYGSGPVQFVRGRTTLADADPVTVELGPPTIVDEQLLPTGAITGVVTDRGDPVAGITVEARSVATGTSVYTFTDETGRYRLTLLPGQYTVRFHLLQAQRPEQWWPAAEDEAGAEKITVEAGGSVVADAAVFPWAWVMGHLVRDNGEVAYGATVVLTEVNTGRTYETGVYGQWNVIVRPGTYTVRFEWNGLVQWYHRATTATAAQRVVVDDHGSVYLEETLFGAATVSVTATDATTGAAVDNFCATLGGTANAYRCTTTGVVDFEVSEGTYTVMVDDGVHLPGTVTDIRVATGERVTRAVALRAGGSIEFTAVDARTGAPIPNACLTTRLVDRAPEPAEGTFACTDDQGRYTFGRITPDRYHLFAPVYDDVHGAQWVGPHGGVGNQDEAKVFTIREGVTTRVVVRFDARGTISGTVTDRATGRPVGGAYVNIGGMSQSVVAITDADGRYALDNLGPYRWKLSFWHPDYAGQWSGAVAERADATTVRVRAGATTRYDLAMRKGTAVTGVVSTPAGAPLNWALVAVYNARTHDHRSYAEVNADGTYRAWVLGPQKVDLLAEGSVDGVRAARWWRDANTNAEADELRVPASGTVTADFTLTP</sequence>
<dbReference type="PANTHER" id="PTHR23303:SF14">
    <property type="entry name" value="BOS COMPLEX SUBUNIT NOMO1-RELATED"/>
    <property type="match status" value="1"/>
</dbReference>
<dbReference type="InterPro" id="IPR008969">
    <property type="entry name" value="CarboxyPept-like_regulatory"/>
</dbReference>
<keyword evidence="3" id="KW-1185">Reference proteome</keyword>
<dbReference type="SUPFAM" id="SSF49452">
    <property type="entry name" value="Starch-binding domain-like"/>
    <property type="match status" value="2"/>
</dbReference>
<evidence type="ECO:0008006" key="4">
    <source>
        <dbReference type="Google" id="ProtNLM"/>
    </source>
</evidence>
<dbReference type="Pfam" id="PF13620">
    <property type="entry name" value="CarboxypepD_reg"/>
    <property type="match status" value="3"/>
</dbReference>
<gene>
    <name evidence="2" type="ORF">GCM10009681_39810</name>
</gene>
<dbReference type="PANTHER" id="PTHR23303">
    <property type="entry name" value="CARBOXYPEPTIDASE REGULATORY REGION-CONTAINING"/>
    <property type="match status" value="1"/>
</dbReference>
<keyword evidence="1" id="KW-0732">Signal</keyword>
<name>A0ABP4X082_9ACTN</name>
<dbReference type="SUPFAM" id="SSF49478">
    <property type="entry name" value="Cna protein B-type domain"/>
    <property type="match status" value="2"/>
</dbReference>
<protein>
    <recommendedName>
        <fullName evidence="4">Alpha-amylase</fullName>
    </recommendedName>
</protein>
<comment type="caution">
    <text evidence="2">The sequence shown here is derived from an EMBL/GenBank/DDBJ whole genome shotgun (WGS) entry which is preliminary data.</text>
</comment>
<reference evidence="3" key="1">
    <citation type="journal article" date="2019" name="Int. J. Syst. Evol. Microbiol.">
        <title>The Global Catalogue of Microorganisms (GCM) 10K type strain sequencing project: providing services to taxonomists for standard genome sequencing and annotation.</title>
        <authorList>
            <consortium name="The Broad Institute Genomics Platform"/>
            <consortium name="The Broad Institute Genome Sequencing Center for Infectious Disease"/>
            <person name="Wu L."/>
            <person name="Ma J."/>
        </authorList>
    </citation>
    <scope>NUCLEOTIDE SEQUENCE [LARGE SCALE GENOMIC DNA]</scope>
    <source>
        <strain evidence="3">JCM 13249</strain>
    </source>
</reference>
<accession>A0ABP4X082</accession>
<organism evidence="2 3">
    <name type="scientific">Luedemannella helvata</name>
    <dbReference type="NCBI Taxonomy" id="349315"/>
    <lineage>
        <taxon>Bacteria</taxon>
        <taxon>Bacillati</taxon>
        <taxon>Actinomycetota</taxon>
        <taxon>Actinomycetes</taxon>
        <taxon>Micromonosporales</taxon>
        <taxon>Micromonosporaceae</taxon>
        <taxon>Luedemannella</taxon>
    </lineage>
</organism>
<dbReference type="InterPro" id="IPR013784">
    <property type="entry name" value="Carb-bd-like_fold"/>
</dbReference>
<proteinExistence type="predicted"/>
<dbReference type="Gene3D" id="2.60.40.1120">
    <property type="entry name" value="Carboxypeptidase-like, regulatory domain"/>
    <property type="match status" value="3"/>
</dbReference>
<evidence type="ECO:0000313" key="2">
    <source>
        <dbReference type="EMBL" id="GAA1764756.1"/>
    </source>
</evidence>
<evidence type="ECO:0000313" key="3">
    <source>
        <dbReference type="Proteomes" id="UP001500655"/>
    </source>
</evidence>
<dbReference type="Proteomes" id="UP001500655">
    <property type="component" value="Unassembled WGS sequence"/>
</dbReference>
<evidence type="ECO:0000256" key="1">
    <source>
        <dbReference type="ARBA" id="ARBA00022729"/>
    </source>
</evidence>
<dbReference type="SUPFAM" id="SSF49464">
    <property type="entry name" value="Carboxypeptidase regulatory domain-like"/>
    <property type="match status" value="1"/>
</dbReference>